<dbReference type="RefSeq" id="WP_380027743.1">
    <property type="nucleotide sequence ID" value="NZ_JBHSHC010000127.1"/>
</dbReference>
<keyword evidence="3 4" id="KW-0732">Signal</keyword>
<protein>
    <submittedName>
        <fullName evidence="5">ABC transporter substrate-binding protein</fullName>
    </submittedName>
</protein>
<dbReference type="Gene3D" id="3.40.190.10">
    <property type="entry name" value="Periplasmic binding protein-like II"/>
    <property type="match status" value="1"/>
</dbReference>
<dbReference type="PANTHER" id="PTHR30061">
    <property type="entry name" value="MALTOSE-BINDING PERIPLASMIC PROTEIN"/>
    <property type="match status" value="1"/>
</dbReference>
<dbReference type="InterPro" id="IPR006059">
    <property type="entry name" value="SBP"/>
</dbReference>
<evidence type="ECO:0000313" key="6">
    <source>
        <dbReference type="Proteomes" id="UP001596002"/>
    </source>
</evidence>
<name>A0ABV9Q5D8_9BACL</name>
<proteinExistence type="inferred from homology"/>
<gene>
    <name evidence="5" type="ORF">ACFO8Q_18595</name>
</gene>
<evidence type="ECO:0000256" key="1">
    <source>
        <dbReference type="ARBA" id="ARBA00008520"/>
    </source>
</evidence>
<dbReference type="PROSITE" id="PS51257">
    <property type="entry name" value="PROKAR_LIPOPROTEIN"/>
    <property type="match status" value="1"/>
</dbReference>
<comment type="caution">
    <text evidence="5">The sequence shown here is derived from an EMBL/GenBank/DDBJ whole genome shotgun (WGS) entry which is preliminary data.</text>
</comment>
<dbReference type="Pfam" id="PF01547">
    <property type="entry name" value="SBP_bac_1"/>
    <property type="match status" value="1"/>
</dbReference>
<accession>A0ABV9Q5D8</accession>
<dbReference type="CDD" id="cd14748">
    <property type="entry name" value="PBP2_UgpB"/>
    <property type="match status" value="1"/>
</dbReference>
<feature type="signal peptide" evidence="4">
    <location>
        <begin position="1"/>
        <end position="19"/>
    </location>
</feature>
<sequence>MKKKAKVLSGILAASLVMTGLVGCSSGGDKKEGAAPAPKEGEKITLRVGGWSSSPEEQAILDAQIAEFKKQNPNIDVKFEPVVGDYLQKLQPMIASKTEPDIFYLDAYAAPEFMDKGVTEPIDEYIKKLNVNLGDYEDAAIKAFQWKGKTYGLPKDYNTLALFYNKEMFEKAGLKPPTNWTELKAAAKKLTKDGVTGFSMSAELPRYQPFLVQAGGSVIDGDKPTLNKTENAAAIDFIYGDMMKKEKIAAIPKTLGVDWSGDAFANKKAAMVVEGAWLIPHLAKKSPDLKYGIVELPVKEGGKPSNMIFTVAYALSKNSKTKDAAVKLMTFLTGKEGQKFVVEKGLALPTIKELGKEFSIKYPDRTPFVKGASYAVPFQYGTVGVKLVDAGNKAAEAVVLGAKPDAKAALEEAQGKMPK</sequence>
<reference evidence="6" key="1">
    <citation type="journal article" date="2019" name="Int. J. Syst. Evol. Microbiol.">
        <title>The Global Catalogue of Microorganisms (GCM) 10K type strain sequencing project: providing services to taxonomists for standard genome sequencing and annotation.</title>
        <authorList>
            <consortium name="The Broad Institute Genomics Platform"/>
            <consortium name="The Broad Institute Genome Sequencing Center for Infectious Disease"/>
            <person name="Wu L."/>
            <person name="Ma J."/>
        </authorList>
    </citation>
    <scope>NUCLEOTIDE SEQUENCE [LARGE SCALE GENOMIC DNA]</scope>
    <source>
        <strain evidence="6">WYCCWR 12678</strain>
    </source>
</reference>
<evidence type="ECO:0000256" key="2">
    <source>
        <dbReference type="ARBA" id="ARBA00022448"/>
    </source>
</evidence>
<dbReference type="Proteomes" id="UP001596002">
    <property type="component" value="Unassembled WGS sequence"/>
</dbReference>
<evidence type="ECO:0000256" key="3">
    <source>
        <dbReference type="ARBA" id="ARBA00022729"/>
    </source>
</evidence>
<organism evidence="5 6">
    <name type="scientific">Effusibacillus consociatus</name>
    <dbReference type="NCBI Taxonomy" id="1117041"/>
    <lineage>
        <taxon>Bacteria</taxon>
        <taxon>Bacillati</taxon>
        <taxon>Bacillota</taxon>
        <taxon>Bacilli</taxon>
        <taxon>Bacillales</taxon>
        <taxon>Alicyclobacillaceae</taxon>
        <taxon>Effusibacillus</taxon>
    </lineage>
</organism>
<feature type="chain" id="PRO_5045298571" evidence="4">
    <location>
        <begin position="20"/>
        <end position="419"/>
    </location>
</feature>
<dbReference type="SUPFAM" id="SSF53850">
    <property type="entry name" value="Periplasmic binding protein-like II"/>
    <property type="match status" value="1"/>
</dbReference>
<comment type="similarity">
    <text evidence="1">Belongs to the bacterial solute-binding protein 1 family.</text>
</comment>
<keyword evidence="6" id="KW-1185">Reference proteome</keyword>
<dbReference type="PANTHER" id="PTHR30061:SF50">
    <property type="entry name" value="MALTOSE_MALTODEXTRIN-BINDING PERIPLASMIC PROTEIN"/>
    <property type="match status" value="1"/>
</dbReference>
<evidence type="ECO:0000256" key="4">
    <source>
        <dbReference type="SAM" id="SignalP"/>
    </source>
</evidence>
<dbReference type="EMBL" id="JBHSHC010000127">
    <property type="protein sequence ID" value="MFC4769341.1"/>
    <property type="molecule type" value="Genomic_DNA"/>
</dbReference>
<evidence type="ECO:0000313" key="5">
    <source>
        <dbReference type="EMBL" id="MFC4769341.1"/>
    </source>
</evidence>
<keyword evidence="2" id="KW-0813">Transport</keyword>